<comment type="caution">
    <text evidence="6">The sequence shown here is derived from an EMBL/GenBank/DDBJ whole genome shotgun (WGS) entry which is preliminary data.</text>
</comment>
<dbReference type="AlphaFoldDB" id="A0A9J6RNR6"/>
<evidence type="ECO:0000256" key="1">
    <source>
        <dbReference type="ARBA" id="ARBA00001946"/>
    </source>
</evidence>
<name>A0A9J6RNR6_9GAMM</name>
<evidence type="ECO:0000313" key="6">
    <source>
        <dbReference type="EMBL" id="MCZ0866148.1"/>
    </source>
</evidence>
<dbReference type="SUPFAM" id="SSF48452">
    <property type="entry name" value="TPR-like"/>
    <property type="match status" value="2"/>
</dbReference>
<dbReference type="GO" id="GO:0052621">
    <property type="term" value="F:diguanylate cyclase activity"/>
    <property type="evidence" value="ECO:0007669"/>
    <property type="project" value="UniProtKB-EC"/>
</dbReference>
<comment type="catalytic activity">
    <reaction evidence="3">
        <text>2 GTP = 3',3'-c-di-GMP + 2 diphosphate</text>
        <dbReference type="Rhea" id="RHEA:24898"/>
        <dbReference type="ChEBI" id="CHEBI:33019"/>
        <dbReference type="ChEBI" id="CHEBI:37565"/>
        <dbReference type="ChEBI" id="CHEBI:58805"/>
        <dbReference type="EC" id="2.7.7.65"/>
    </reaction>
</comment>
<dbReference type="SUPFAM" id="SSF55073">
    <property type="entry name" value="Nucleotide cyclase"/>
    <property type="match status" value="1"/>
</dbReference>
<dbReference type="NCBIfam" id="TIGR00254">
    <property type="entry name" value="GGDEF"/>
    <property type="match status" value="1"/>
</dbReference>
<keyword evidence="4" id="KW-1133">Transmembrane helix</keyword>
<dbReference type="RefSeq" id="WP_258332302.1">
    <property type="nucleotide sequence ID" value="NZ_JAPTGG010000010.1"/>
</dbReference>
<evidence type="ECO:0000256" key="3">
    <source>
        <dbReference type="ARBA" id="ARBA00034247"/>
    </source>
</evidence>
<feature type="domain" description="GGDEF" evidence="5">
    <location>
        <begin position="455"/>
        <end position="589"/>
    </location>
</feature>
<dbReference type="Gene3D" id="3.30.70.270">
    <property type="match status" value="1"/>
</dbReference>
<evidence type="ECO:0000256" key="4">
    <source>
        <dbReference type="SAM" id="Phobius"/>
    </source>
</evidence>
<dbReference type="FunFam" id="3.30.70.270:FF:000001">
    <property type="entry name" value="Diguanylate cyclase domain protein"/>
    <property type="match status" value="1"/>
</dbReference>
<dbReference type="InterPro" id="IPR019734">
    <property type="entry name" value="TPR_rpt"/>
</dbReference>
<dbReference type="PANTHER" id="PTHR45138">
    <property type="entry name" value="REGULATORY COMPONENTS OF SENSORY TRANSDUCTION SYSTEM"/>
    <property type="match status" value="1"/>
</dbReference>
<evidence type="ECO:0000313" key="7">
    <source>
        <dbReference type="Proteomes" id="UP001069090"/>
    </source>
</evidence>
<dbReference type="EMBL" id="JAPTGG010000010">
    <property type="protein sequence ID" value="MCZ0866148.1"/>
    <property type="molecule type" value="Genomic_DNA"/>
</dbReference>
<proteinExistence type="predicted"/>
<keyword evidence="4" id="KW-0812">Transmembrane</keyword>
<sequence>MKAQAYINSETAISKLNALKNKAIKEGSEAEQWYWLRLAEAQGIIVLLDDMQNSLTAAKPAIQKTNNSEARTQLLLLQGVLAQNNGALTDAKKFLNAAIVQAQRSALKHLELHARVELAYTYTLEDNFQQALKTNHLAHLEARNNNDIFITALAEDIYGAIYGYMGQYEESIDYYQQALAGYQKLGYHQYTSSAIFGIATSHRYWGKYEQALKYFRQHQQLLAHTKNEGSKFYDYYGIATTLAAMDDCQQALPAIDKALTTQGPIDYKAELYKIQAKCFIKQEQLGKAEQALTAAETIFEQLPDLKDTNWQIETLLIAANLAKENNNYPKAFELLTTYNEKKSRIDSATYSDKIIAYKSTLESQQKDLEIKLLTENAKIQQLTADNQIRTNKLQKLLLLGLSITVVIILIFAYTLHKNLKRISELSIRDELTGLYNRRYIFDYLNNILCGNKEEKQFSIIIADIDNFKQINDNYGHPAGDSVIKAIAKLSVDTLRMTDIVGRIGGEEFLFILPRIPPQQCEDIVKRLLHTVREKQFTLPNGETIKVTISMGICHNNADISDAKTIFHKADEALYISKKSGKDQINSVENVAG</sequence>
<accession>A0A9J6RNR6</accession>
<dbReference type="InterPro" id="IPR011990">
    <property type="entry name" value="TPR-like_helical_dom_sf"/>
</dbReference>
<organism evidence="6 7">
    <name type="scientific">Dasania phycosphaerae</name>
    <dbReference type="NCBI Taxonomy" id="2950436"/>
    <lineage>
        <taxon>Bacteria</taxon>
        <taxon>Pseudomonadati</taxon>
        <taxon>Pseudomonadota</taxon>
        <taxon>Gammaproteobacteria</taxon>
        <taxon>Cellvibrionales</taxon>
        <taxon>Spongiibacteraceae</taxon>
        <taxon>Dasania</taxon>
    </lineage>
</organism>
<keyword evidence="7" id="KW-1185">Reference proteome</keyword>
<dbReference type="InterPro" id="IPR000160">
    <property type="entry name" value="GGDEF_dom"/>
</dbReference>
<dbReference type="PROSITE" id="PS50887">
    <property type="entry name" value="GGDEF"/>
    <property type="match status" value="1"/>
</dbReference>
<protein>
    <recommendedName>
        <fullName evidence="2">diguanylate cyclase</fullName>
        <ecNumber evidence="2">2.7.7.65</ecNumber>
    </recommendedName>
</protein>
<dbReference type="CDD" id="cd01949">
    <property type="entry name" value="GGDEF"/>
    <property type="match status" value="1"/>
</dbReference>
<feature type="transmembrane region" description="Helical" evidence="4">
    <location>
        <begin position="396"/>
        <end position="415"/>
    </location>
</feature>
<dbReference type="Pfam" id="PF13424">
    <property type="entry name" value="TPR_12"/>
    <property type="match status" value="1"/>
</dbReference>
<dbReference type="EC" id="2.7.7.65" evidence="2"/>
<dbReference type="Gene3D" id="1.25.40.10">
    <property type="entry name" value="Tetratricopeptide repeat domain"/>
    <property type="match status" value="1"/>
</dbReference>
<keyword evidence="6" id="KW-0548">Nucleotidyltransferase</keyword>
<dbReference type="PANTHER" id="PTHR45138:SF9">
    <property type="entry name" value="DIGUANYLATE CYCLASE DGCM-RELATED"/>
    <property type="match status" value="1"/>
</dbReference>
<dbReference type="Proteomes" id="UP001069090">
    <property type="component" value="Unassembled WGS sequence"/>
</dbReference>
<dbReference type="SMART" id="SM00028">
    <property type="entry name" value="TPR"/>
    <property type="match status" value="5"/>
</dbReference>
<dbReference type="SMART" id="SM00267">
    <property type="entry name" value="GGDEF"/>
    <property type="match status" value="1"/>
</dbReference>
<evidence type="ECO:0000259" key="5">
    <source>
        <dbReference type="PROSITE" id="PS50887"/>
    </source>
</evidence>
<gene>
    <name evidence="6" type="ORF">O0V09_13135</name>
</gene>
<comment type="cofactor">
    <cofactor evidence="1">
        <name>Mg(2+)</name>
        <dbReference type="ChEBI" id="CHEBI:18420"/>
    </cofactor>
</comment>
<reference evidence="6 7" key="1">
    <citation type="submission" date="2022-12" db="EMBL/GenBank/DDBJ databases">
        <title>Dasania phycosphaerae sp. nov., isolated from particulate material of the south coast of Korea.</title>
        <authorList>
            <person name="Jiang Y."/>
        </authorList>
    </citation>
    <scope>NUCLEOTIDE SEQUENCE [LARGE SCALE GENOMIC DNA]</scope>
    <source>
        <strain evidence="6 7">GY-19</strain>
    </source>
</reference>
<dbReference type="InterPro" id="IPR043128">
    <property type="entry name" value="Rev_trsase/Diguanyl_cyclase"/>
</dbReference>
<evidence type="ECO:0000256" key="2">
    <source>
        <dbReference type="ARBA" id="ARBA00012528"/>
    </source>
</evidence>
<dbReference type="Pfam" id="PF00990">
    <property type="entry name" value="GGDEF"/>
    <property type="match status" value="1"/>
</dbReference>
<keyword evidence="6" id="KW-0808">Transferase</keyword>
<dbReference type="InterPro" id="IPR050469">
    <property type="entry name" value="Diguanylate_Cyclase"/>
</dbReference>
<keyword evidence="4" id="KW-0472">Membrane</keyword>
<dbReference type="InterPro" id="IPR029787">
    <property type="entry name" value="Nucleotide_cyclase"/>
</dbReference>